<dbReference type="SUPFAM" id="SSF54427">
    <property type="entry name" value="NTF2-like"/>
    <property type="match status" value="1"/>
</dbReference>
<organism evidence="3 4">
    <name type="scientific">Undibacterium pigrum</name>
    <dbReference type="NCBI Taxonomy" id="401470"/>
    <lineage>
        <taxon>Bacteria</taxon>
        <taxon>Pseudomonadati</taxon>
        <taxon>Pseudomonadota</taxon>
        <taxon>Betaproteobacteria</taxon>
        <taxon>Burkholderiales</taxon>
        <taxon>Oxalobacteraceae</taxon>
        <taxon>Undibacterium</taxon>
    </lineage>
</organism>
<dbReference type="InterPro" id="IPR027843">
    <property type="entry name" value="DUF4440"/>
</dbReference>
<comment type="caution">
    <text evidence="3">The sequence shown here is derived from an EMBL/GenBank/DDBJ whole genome shotgun (WGS) entry which is preliminary data.</text>
</comment>
<keyword evidence="1" id="KW-0732">Signal</keyword>
<proteinExistence type="predicted"/>
<dbReference type="Pfam" id="PF14534">
    <property type="entry name" value="DUF4440"/>
    <property type="match status" value="1"/>
</dbReference>
<evidence type="ECO:0000313" key="4">
    <source>
        <dbReference type="Proteomes" id="UP000247792"/>
    </source>
</evidence>
<dbReference type="InterPro" id="IPR032710">
    <property type="entry name" value="NTF2-like_dom_sf"/>
</dbReference>
<name>A0A318IRB4_9BURK</name>
<dbReference type="RefSeq" id="WP_170133654.1">
    <property type="nucleotide sequence ID" value="NZ_QJKB01000011.1"/>
</dbReference>
<evidence type="ECO:0000259" key="2">
    <source>
        <dbReference type="Pfam" id="PF14534"/>
    </source>
</evidence>
<protein>
    <recommendedName>
        <fullName evidence="2">DUF4440 domain-containing protein</fullName>
    </recommendedName>
</protein>
<keyword evidence="4" id="KW-1185">Reference proteome</keyword>
<reference evidence="3 4" key="1">
    <citation type="submission" date="2018-05" db="EMBL/GenBank/DDBJ databases">
        <title>Genomic Encyclopedia of Type Strains, Phase IV (KMG-IV): sequencing the most valuable type-strain genomes for metagenomic binning, comparative biology and taxonomic classification.</title>
        <authorList>
            <person name="Goeker M."/>
        </authorList>
    </citation>
    <scope>NUCLEOTIDE SEQUENCE [LARGE SCALE GENOMIC DNA]</scope>
    <source>
        <strain evidence="3 4">DSM 19792</strain>
    </source>
</reference>
<evidence type="ECO:0000313" key="3">
    <source>
        <dbReference type="EMBL" id="PXX38656.1"/>
    </source>
</evidence>
<evidence type="ECO:0000256" key="1">
    <source>
        <dbReference type="SAM" id="SignalP"/>
    </source>
</evidence>
<dbReference type="AlphaFoldDB" id="A0A318IRB4"/>
<feature type="signal peptide" evidence="1">
    <location>
        <begin position="1"/>
        <end position="25"/>
    </location>
</feature>
<sequence length="156" mass="17542">MFKKYLGTASILLAIVSLGLLPAHADSTDPKRAALVAQLTKLSDDWDAAIVRKDKAAIEANMAEDFRQIDGDGDIETKTSFVNGLVSDKLEIDPYKVEDFEIRLYDNVALLSGRTKMTGRYDGKPFKSHYRYIDIYAQRDGKWQIVSVQISKIPQQ</sequence>
<feature type="chain" id="PRO_5016464563" description="DUF4440 domain-containing protein" evidence="1">
    <location>
        <begin position="26"/>
        <end position="156"/>
    </location>
</feature>
<dbReference type="Proteomes" id="UP000247792">
    <property type="component" value="Unassembled WGS sequence"/>
</dbReference>
<feature type="domain" description="DUF4440" evidence="2">
    <location>
        <begin position="40"/>
        <end position="145"/>
    </location>
</feature>
<gene>
    <name evidence="3" type="ORF">DFR42_11121</name>
</gene>
<dbReference type="EMBL" id="QJKB01000011">
    <property type="protein sequence ID" value="PXX38656.1"/>
    <property type="molecule type" value="Genomic_DNA"/>
</dbReference>
<accession>A0A318IRB4</accession>
<dbReference type="Gene3D" id="3.10.450.50">
    <property type="match status" value="1"/>
</dbReference>